<keyword evidence="1" id="KW-0812">Transmembrane</keyword>
<keyword evidence="1" id="KW-0472">Membrane</keyword>
<sequence>MTTPRGFRDLNDESLFTLVGELPQLIRNLIVAELNAVKTWLGSLAKNAGFGAVWVIAALFVLFWSIPVFAAFVIAGLSSWWPVWLSALVVFGAMLVITAVLALLGFLRFRRIGKGNPVSSIAADVRAVKEAADD</sequence>
<dbReference type="PATRIC" id="fig|400772.4.peg.1572"/>
<evidence type="ECO:0000313" key="4">
    <source>
        <dbReference type="Proteomes" id="UP000033451"/>
    </source>
</evidence>
<feature type="transmembrane region" description="Helical" evidence="1">
    <location>
        <begin position="52"/>
        <end position="77"/>
    </location>
</feature>
<dbReference type="InterPro" id="IPR009937">
    <property type="entry name" value="Phage_holin_3_6"/>
</dbReference>
<keyword evidence="1" id="KW-1133">Transmembrane helix</keyword>
<dbReference type="Proteomes" id="UP000257479">
    <property type="component" value="Unassembled WGS sequence"/>
</dbReference>
<protein>
    <submittedName>
        <fullName evidence="2">Phage holin family protein</fullName>
    </submittedName>
</protein>
<evidence type="ECO:0000313" key="2">
    <source>
        <dbReference type="EMBL" id="HAN25933.1"/>
    </source>
</evidence>
<dbReference type="Pfam" id="PF07332">
    <property type="entry name" value="Phage_holin_3_6"/>
    <property type="match status" value="1"/>
</dbReference>
<dbReference type="AlphaFoldDB" id="A0A0F0LW53"/>
<accession>A0A0F0LW53</accession>
<comment type="caution">
    <text evidence="3">The sequence shown here is derived from an EMBL/GenBank/DDBJ whole genome shotgun (WGS) entry which is preliminary data.</text>
</comment>
<proteinExistence type="predicted"/>
<dbReference type="OrthoDB" id="5082180at2"/>
<reference evidence="2 5" key="2">
    <citation type="journal article" date="2018" name="Nat. Biotechnol.">
        <title>A standardized bacterial taxonomy based on genome phylogeny substantially revises the tree of life.</title>
        <authorList>
            <person name="Parks D.H."/>
            <person name="Chuvochina M."/>
            <person name="Waite D.W."/>
            <person name="Rinke C."/>
            <person name="Skarshewski A."/>
            <person name="Chaumeil P.A."/>
            <person name="Hugenholtz P."/>
        </authorList>
    </citation>
    <scope>NUCLEOTIDE SEQUENCE [LARGE SCALE GENOMIC DNA]</scope>
    <source>
        <strain evidence="2">UBA9152</strain>
    </source>
</reference>
<name>A0A0F0LW53_9MICO</name>
<dbReference type="EMBL" id="DMNG01000269">
    <property type="protein sequence ID" value="HAN25933.1"/>
    <property type="molecule type" value="Genomic_DNA"/>
</dbReference>
<dbReference type="EMBL" id="JYIY01000073">
    <property type="protein sequence ID" value="KJL36540.1"/>
    <property type="molecule type" value="Genomic_DNA"/>
</dbReference>
<dbReference type="Proteomes" id="UP000033451">
    <property type="component" value="Unassembled WGS sequence"/>
</dbReference>
<evidence type="ECO:0000256" key="1">
    <source>
        <dbReference type="SAM" id="Phobius"/>
    </source>
</evidence>
<keyword evidence="4" id="KW-1185">Reference proteome</keyword>
<organism evidence="3 4">
    <name type="scientific">Microbacterium ginsengisoli</name>
    <dbReference type="NCBI Taxonomy" id="400772"/>
    <lineage>
        <taxon>Bacteria</taxon>
        <taxon>Bacillati</taxon>
        <taxon>Actinomycetota</taxon>
        <taxon>Actinomycetes</taxon>
        <taxon>Micrococcales</taxon>
        <taxon>Microbacteriaceae</taxon>
        <taxon>Microbacterium</taxon>
    </lineage>
</organism>
<dbReference type="STRING" id="400772.RR49_01550"/>
<reference evidence="3 4" key="1">
    <citation type="submission" date="2015-02" db="EMBL/GenBank/DDBJ databases">
        <title>Draft genome sequences of ten Microbacterium spp. with emphasis on heavy metal contaminated environments.</title>
        <authorList>
            <person name="Corretto E."/>
        </authorList>
    </citation>
    <scope>NUCLEOTIDE SEQUENCE [LARGE SCALE GENOMIC DNA]</scope>
    <source>
        <strain evidence="3 4">DSM 18659</strain>
    </source>
</reference>
<dbReference type="RefSeq" id="WP_045247483.1">
    <property type="nucleotide sequence ID" value="NZ_DAIQHQ010000009.1"/>
</dbReference>
<feature type="transmembrane region" description="Helical" evidence="1">
    <location>
        <begin position="83"/>
        <end position="107"/>
    </location>
</feature>
<evidence type="ECO:0000313" key="5">
    <source>
        <dbReference type="Proteomes" id="UP000257479"/>
    </source>
</evidence>
<gene>
    <name evidence="2" type="ORF">DCP95_15400</name>
    <name evidence="3" type="ORF">RR49_01550</name>
</gene>
<evidence type="ECO:0000313" key="3">
    <source>
        <dbReference type="EMBL" id="KJL36540.1"/>
    </source>
</evidence>